<dbReference type="EMBL" id="DS268508">
    <property type="protein sequence ID" value="EFO83257.1"/>
    <property type="molecule type" value="Genomic_DNA"/>
</dbReference>
<dbReference type="HOGENOM" id="CLU_2724622_0_0_1"/>
<dbReference type="Proteomes" id="UP000008281">
    <property type="component" value="Unassembled WGS sequence"/>
</dbReference>
<evidence type="ECO:0000313" key="2">
    <source>
        <dbReference type="Proteomes" id="UP000008281"/>
    </source>
</evidence>
<proteinExistence type="predicted"/>
<name>E3N1D7_CAERE</name>
<dbReference type="AlphaFoldDB" id="E3N1D7"/>
<organism evidence="2">
    <name type="scientific">Caenorhabditis remanei</name>
    <name type="common">Caenorhabditis vulgaris</name>
    <dbReference type="NCBI Taxonomy" id="31234"/>
    <lineage>
        <taxon>Eukaryota</taxon>
        <taxon>Metazoa</taxon>
        <taxon>Ecdysozoa</taxon>
        <taxon>Nematoda</taxon>
        <taxon>Chromadorea</taxon>
        <taxon>Rhabditida</taxon>
        <taxon>Rhabditina</taxon>
        <taxon>Rhabditomorpha</taxon>
        <taxon>Rhabditoidea</taxon>
        <taxon>Rhabditidae</taxon>
        <taxon>Peloderinae</taxon>
        <taxon>Caenorhabditis</taxon>
    </lineage>
</organism>
<dbReference type="InParanoid" id="E3N1D7"/>
<reference evidence="1" key="1">
    <citation type="submission" date="2007-07" db="EMBL/GenBank/DDBJ databases">
        <title>PCAP assembly of the Caenorhabditis remanei genome.</title>
        <authorList>
            <consortium name="The Caenorhabditis remanei Sequencing Consortium"/>
            <person name="Wilson R.K."/>
        </authorList>
    </citation>
    <scope>NUCLEOTIDE SEQUENCE [LARGE SCALE GENOMIC DNA]</scope>
    <source>
        <strain evidence="1">PB4641</strain>
    </source>
</reference>
<dbReference type="OrthoDB" id="5880734at2759"/>
<keyword evidence="2" id="KW-1185">Reference proteome</keyword>
<evidence type="ECO:0000313" key="1">
    <source>
        <dbReference type="EMBL" id="EFO83257.1"/>
    </source>
</evidence>
<gene>
    <name evidence="1" type="ORF">CRE_13633</name>
</gene>
<accession>E3N1D7</accession>
<protein>
    <submittedName>
        <fullName evidence="1">Uncharacterized protein</fullName>
    </submittedName>
</protein>
<sequence>MGIKNEETVTQCLDALRQRQEVLGSSEKHVQLRIDTALMLNVSYEMIEQPGRLQRDDQSKWRLRLKVVRGRSD</sequence>